<reference evidence="1 2" key="1">
    <citation type="submission" date="2020-04" db="EMBL/GenBank/DDBJ databases">
        <title>Luteolibacter sp. G-1-1-1 isolated from soil.</title>
        <authorList>
            <person name="Dahal R.H."/>
        </authorList>
    </citation>
    <scope>NUCLEOTIDE SEQUENCE [LARGE SCALE GENOMIC DNA]</scope>
    <source>
        <strain evidence="1 2">G-1-1-1</strain>
    </source>
</reference>
<proteinExistence type="predicted"/>
<organism evidence="1 2">
    <name type="scientific">Luteolibacter luteus</name>
    <dbReference type="NCBI Taxonomy" id="2728835"/>
    <lineage>
        <taxon>Bacteria</taxon>
        <taxon>Pseudomonadati</taxon>
        <taxon>Verrucomicrobiota</taxon>
        <taxon>Verrucomicrobiia</taxon>
        <taxon>Verrucomicrobiales</taxon>
        <taxon>Verrucomicrobiaceae</taxon>
        <taxon>Luteolibacter</taxon>
    </lineage>
</organism>
<evidence type="ECO:0000313" key="1">
    <source>
        <dbReference type="EMBL" id="QJE95214.1"/>
    </source>
</evidence>
<dbReference type="KEGG" id="luo:HHL09_05305"/>
<name>A0A858RF74_9BACT</name>
<protein>
    <submittedName>
        <fullName evidence="1">Uncharacterized protein</fullName>
    </submittedName>
</protein>
<evidence type="ECO:0000313" key="2">
    <source>
        <dbReference type="Proteomes" id="UP000501812"/>
    </source>
</evidence>
<keyword evidence="2" id="KW-1185">Reference proteome</keyword>
<sequence>MPSAVVRLLCESRDASRTVRDATTEQRPFYWRGSSVKFQLALADGGAFLLAADVGEIIVEVKKLTALALDDSLMRKTFVAGDCDDTFTSGNWGGGSKQLLEASFTVNEAAILPGTYRLIVRHVATDGQENVYLSSELQVIDPQSGSEGIDPPPVAWTYLDSVPVVMTIPQALNGPQRQQVLANLGLEGLVVDLEANTQRGGLAADPDGIMHVVGWNFDQGRYQGIGIDGAPGNEKLFVYDLPT</sequence>
<dbReference type="AlphaFoldDB" id="A0A858RF74"/>
<dbReference type="EMBL" id="CP051774">
    <property type="protein sequence ID" value="QJE95214.1"/>
    <property type="molecule type" value="Genomic_DNA"/>
</dbReference>
<accession>A0A858RF74</accession>
<gene>
    <name evidence="1" type="ORF">HHL09_05305</name>
</gene>
<dbReference type="RefSeq" id="WP_169453435.1">
    <property type="nucleotide sequence ID" value="NZ_CP051774.1"/>
</dbReference>
<dbReference type="Proteomes" id="UP000501812">
    <property type="component" value="Chromosome"/>
</dbReference>